<sequence length="86" mass="9237">MHHEEWHLSAYTAIVAQTSLSHLRRGVQMARPESYAIFRSDNVNAPPDALVIAASRAASRAASPAVAGRLQRRAAVACRRSCGPAT</sequence>
<proteinExistence type="predicted"/>
<evidence type="ECO:0000313" key="2">
    <source>
        <dbReference type="Proteomes" id="UP000254259"/>
    </source>
</evidence>
<protein>
    <submittedName>
        <fullName evidence="1">Uncharacterized protein</fullName>
    </submittedName>
</protein>
<keyword evidence="1" id="KW-0614">Plasmid</keyword>
<dbReference type="Proteomes" id="UP000254259">
    <property type="component" value="Plasmid CBM2636_mp"/>
</dbReference>
<organism evidence="1 2">
    <name type="scientific">Cupriavidus taiwanensis</name>
    <dbReference type="NCBI Taxonomy" id="164546"/>
    <lineage>
        <taxon>Bacteria</taxon>
        <taxon>Pseudomonadati</taxon>
        <taxon>Pseudomonadota</taxon>
        <taxon>Betaproteobacteria</taxon>
        <taxon>Burkholderiales</taxon>
        <taxon>Burkholderiaceae</taxon>
        <taxon>Cupriavidus</taxon>
    </lineage>
</organism>
<dbReference type="AlphaFoldDB" id="A0A375FF03"/>
<dbReference type="EMBL" id="LT984814">
    <property type="protein sequence ID" value="SPD69010.1"/>
    <property type="molecule type" value="Genomic_DNA"/>
</dbReference>
<evidence type="ECO:0000313" key="1">
    <source>
        <dbReference type="EMBL" id="SPD69010.1"/>
    </source>
</evidence>
<name>A0A375FF03_9BURK</name>
<geneLocation type="plasmid" evidence="2">
    <name>cbm2636_mp</name>
</geneLocation>
<reference evidence="1 2" key="1">
    <citation type="submission" date="2018-01" db="EMBL/GenBank/DDBJ databases">
        <authorList>
            <person name="Clerissi C."/>
        </authorList>
    </citation>
    <scope>NUCLEOTIDE SEQUENCE [LARGE SCALE GENOMIC DNA]</scope>
    <source>
        <strain evidence="1">Cupriavidus taiwanensis SWF 66322</strain>
        <plasmid evidence="2">cbm2636_mp</plasmid>
    </source>
</reference>
<gene>
    <name evidence="1" type="ORF">CBM2636_MP21860</name>
</gene>
<accession>A0A375FF03</accession>